<keyword evidence="2" id="KW-1185">Reference proteome</keyword>
<proteinExistence type="predicted"/>
<protein>
    <submittedName>
        <fullName evidence="1">Uncharacterized protein</fullName>
    </submittedName>
</protein>
<dbReference type="HOGENOM" id="CLU_168152_0_0_9"/>
<dbReference type="AlphaFoldDB" id="U2M6C0"/>
<reference evidence="1 2" key="1">
    <citation type="submission" date="2013-07" db="EMBL/GenBank/DDBJ databases">
        <authorList>
            <person name="Weinstock G."/>
            <person name="Sodergren E."/>
            <person name="Wylie T."/>
            <person name="Fulton L."/>
            <person name="Fulton R."/>
            <person name="Fronick C."/>
            <person name="O'Laughlin M."/>
            <person name="Godfrey J."/>
            <person name="Miner T."/>
            <person name="Herter B."/>
            <person name="Appelbaum E."/>
            <person name="Cordes M."/>
            <person name="Lek S."/>
            <person name="Wollam A."/>
            <person name="Pepin K.H."/>
            <person name="Palsikar V.B."/>
            <person name="Mitreva M."/>
            <person name="Wilson R.K."/>
        </authorList>
    </citation>
    <scope>NUCLEOTIDE SEQUENCE [LARGE SCALE GENOMIC DNA]</scope>
    <source>
        <strain evidence="1 2">ATCC 27760</strain>
    </source>
</reference>
<evidence type="ECO:0000313" key="2">
    <source>
        <dbReference type="Proteomes" id="UP000016662"/>
    </source>
</evidence>
<sequence length="80" mass="9501">MDNKAIAIVTEYVKSHLDVTDGNIDFGVYTVWKCKALQNWKYLLSTTLFDGMYYELTYNGDKHEWYLDAYKKFENKVITE</sequence>
<dbReference type="STRING" id="411473.RUMCAL_00361"/>
<dbReference type="PATRIC" id="fig|411473.3.peg.279"/>
<name>U2M6C0_9FIRM</name>
<accession>U2M6C0</accession>
<comment type="caution">
    <text evidence="1">The sequence shown here is derived from an EMBL/GenBank/DDBJ whole genome shotgun (WGS) entry which is preliminary data.</text>
</comment>
<dbReference type="Pfam" id="PF19791">
    <property type="entry name" value="DUF6275"/>
    <property type="match status" value="1"/>
</dbReference>
<dbReference type="eggNOG" id="ENOG5033BWN">
    <property type="taxonomic scope" value="Bacteria"/>
</dbReference>
<organism evidence="1 2">
    <name type="scientific">Ruminococcus callidus ATCC 27760</name>
    <dbReference type="NCBI Taxonomy" id="411473"/>
    <lineage>
        <taxon>Bacteria</taxon>
        <taxon>Bacillati</taxon>
        <taxon>Bacillota</taxon>
        <taxon>Clostridia</taxon>
        <taxon>Eubacteriales</taxon>
        <taxon>Oscillospiraceae</taxon>
        <taxon>Ruminococcus</taxon>
    </lineage>
</organism>
<gene>
    <name evidence="1" type="ORF">RUMCAL_00361</name>
</gene>
<evidence type="ECO:0000313" key="1">
    <source>
        <dbReference type="EMBL" id="ERJ97289.1"/>
    </source>
</evidence>
<dbReference type="EMBL" id="AWVF01000031">
    <property type="protein sequence ID" value="ERJ97289.1"/>
    <property type="molecule type" value="Genomic_DNA"/>
</dbReference>
<dbReference type="RefSeq" id="WP_021681966.1">
    <property type="nucleotide sequence ID" value="NZ_KI260389.1"/>
</dbReference>
<dbReference type="Proteomes" id="UP000016662">
    <property type="component" value="Unassembled WGS sequence"/>
</dbReference>
<dbReference type="InterPro" id="IPR046242">
    <property type="entry name" value="DUF6275"/>
</dbReference>